<evidence type="ECO:0008006" key="3">
    <source>
        <dbReference type="Google" id="ProtNLM"/>
    </source>
</evidence>
<evidence type="ECO:0000313" key="1">
    <source>
        <dbReference type="EMBL" id="RVW21353.1"/>
    </source>
</evidence>
<reference evidence="1 2" key="1">
    <citation type="journal article" date="2018" name="PLoS Genet.">
        <title>Population sequencing reveals clonal diversity and ancestral inbreeding in the grapevine cultivar Chardonnay.</title>
        <authorList>
            <person name="Roach M.J."/>
            <person name="Johnson D.L."/>
            <person name="Bohlmann J."/>
            <person name="van Vuuren H.J."/>
            <person name="Jones S.J."/>
            <person name="Pretorius I.S."/>
            <person name="Schmidt S.A."/>
            <person name="Borneman A.R."/>
        </authorList>
    </citation>
    <scope>NUCLEOTIDE SEQUENCE [LARGE SCALE GENOMIC DNA]</scope>
    <source>
        <strain evidence="2">cv. Chardonnay</strain>
        <tissue evidence="1">Leaf</tissue>
    </source>
</reference>
<name>A0A438CDS4_VITVI</name>
<dbReference type="AlphaFoldDB" id="A0A438CDS4"/>
<protein>
    <recommendedName>
        <fullName evidence="3">Reverse transcriptase domain-containing protein</fullName>
    </recommendedName>
</protein>
<dbReference type="EMBL" id="QGNW01002297">
    <property type="protein sequence ID" value="RVW21353.1"/>
    <property type="molecule type" value="Genomic_DNA"/>
</dbReference>
<gene>
    <name evidence="1" type="ORF">CK203_106330</name>
</gene>
<dbReference type="Proteomes" id="UP000288805">
    <property type="component" value="Unassembled WGS sequence"/>
</dbReference>
<proteinExistence type="predicted"/>
<evidence type="ECO:0000313" key="2">
    <source>
        <dbReference type="Proteomes" id="UP000288805"/>
    </source>
</evidence>
<dbReference type="InterPro" id="IPR043502">
    <property type="entry name" value="DNA/RNA_pol_sf"/>
</dbReference>
<dbReference type="SUPFAM" id="SSF56672">
    <property type="entry name" value="DNA/RNA polymerases"/>
    <property type="match status" value="1"/>
</dbReference>
<organism evidence="1 2">
    <name type="scientific">Vitis vinifera</name>
    <name type="common">Grape</name>
    <dbReference type="NCBI Taxonomy" id="29760"/>
    <lineage>
        <taxon>Eukaryota</taxon>
        <taxon>Viridiplantae</taxon>
        <taxon>Streptophyta</taxon>
        <taxon>Embryophyta</taxon>
        <taxon>Tracheophyta</taxon>
        <taxon>Spermatophyta</taxon>
        <taxon>Magnoliopsida</taxon>
        <taxon>eudicotyledons</taxon>
        <taxon>Gunneridae</taxon>
        <taxon>Pentapetalae</taxon>
        <taxon>rosids</taxon>
        <taxon>Vitales</taxon>
        <taxon>Vitaceae</taxon>
        <taxon>Viteae</taxon>
        <taxon>Vitis</taxon>
    </lineage>
</organism>
<sequence>MFKEFYEQSAFIKSMNISDESHEKDGVWFKVAGMDMELYIHSQIFGVGEWSVDRIQGGGRQPVHVSHLLFADDTIVFCEARKEYLVYLSWILFWFEAASGLRINLEKSELIPVGEVEEMEENGSGTGLQSGLYALCVFGAAIGGP</sequence>
<comment type="caution">
    <text evidence="1">The sequence shown here is derived from an EMBL/GenBank/DDBJ whole genome shotgun (WGS) entry which is preliminary data.</text>
</comment>
<accession>A0A438CDS4</accession>